<dbReference type="SUPFAM" id="SSF51735">
    <property type="entry name" value="NAD(P)-binding Rossmann-fold domains"/>
    <property type="match status" value="1"/>
</dbReference>
<keyword evidence="11" id="KW-1185">Reference proteome</keyword>
<comment type="caution">
    <text evidence="10">The sequence shown here is derived from an EMBL/GenBank/DDBJ whole genome shotgun (WGS) entry which is preliminary data.</text>
</comment>
<dbReference type="RefSeq" id="WP_101226379.1">
    <property type="nucleotide sequence ID" value="NZ_JARMMB010000036.1"/>
</dbReference>
<evidence type="ECO:0000256" key="9">
    <source>
        <dbReference type="RuleBase" id="RU000363"/>
    </source>
</evidence>
<evidence type="ECO:0000256" key="8">
    <source>
        <dbReference type="NCBIfam" id="TIGR04316"/>
    </source>
</evidence>
<name>A0A2N0ZC96_9BACI</name>
<accession>A0A2N0ZC96</accession>
<reference evidence="10 11" key="1">
    <citation type="journal article" date="2010" name="Int. J. Syst. Evol. Microbiol.">
        <title>Bacillus horneckiae sp. nov., isolated from a spacecraft-assembly clean room.</title>
        <authorList>
            <person name="Vaishampayan P."/>
            <person name="Probst A."/>
            <person name="Krishnamurthi S."/>
            <person name="Ghosh S."/>
            <person name="Osman S."/>
            <person name="McDowall A."/>
            <person name="Ruckmani A."/>
            <person name="Mayilraj S."/>
            <person name="Venkateswaran K."/>
        </authorList>
    </citation>
    <scope>NUCLEOTIDE SEQUENCE [LARGE SCALE GENOMIC DNA]</scope>
    <source>
        <strain evidence="11">1PO1SC</strain>
    </source>
</reference>
<dbReference type="Gene3D" id="3.40.50.720">
    <property type="entry name" value="NAD(P)-binding Rossmann-like Domain"/>
    <property type="match status" value="1"/>
</dbReference>
<comment type="pathway">
    <text evidence="1">Siderophore biosynthesis.</text>
</comment>
<dbReference type="NCBIfam" id="TIGR04316">
    <property type="entry name" value="dhbA_paeA"/>
    <property type="match status" value="1"/>
</dbReference>
<proteinExistence type="inferred from homology"/>
<dbReference type="InterPro" id="IPR036291">
    <property type="entry name" value="NAD(P)-bd_dom_sf"/>
</dbReference>
<dbReference type="PANTHER" id="PTHR42879:SF2">
    <property type="entry name" value="3-OXOACYL-[ACYL-CARRIER-PROTEIN] REDUCTASE FABG"/>
    <property type="match status" value="1"/>
</dbReference>
<organism evidence="10 11">
    <name type="scientific">Cytobacillus horneckiae</name>
    <dbReference type="NCBI Taxonomy" id="549687"/>
    <lineage>
        <taxon>Bacteria</taxon>
        <taxon>Bacillati</taxon>
        <taxon>Bacillota</taxon>
        <taxon>Bacilli</taxon>
        <taxon>Bacillales</taxon>
        <taxon>Bacillaceae</taxon>
        <taxon>Cytobacillus</taxon>
    </lineage>
</organism>
<keyword evidence="4" id="KW-0520">NAD</keyword>
<dbReference type="EC" id="1.3.1.28" evidence="6 8"/>
<dbReference type="Pfam" id="PF00106">
    <property type="entry name" value="adh_short"/>
    <property type="match status" value="1"/>
</dbReference>
<evidence type="ECO:0000256" key="2">
    <source>
        <dbReference type="ARBA" id="ARBA00006484"/>
    </source>
</evidence>
<comment type="catalytic activity">
    <reaction evidence="5">
        <text>(2S,3S)-2,3-dihydroxy-2,3-dihydrobenzoate + NAD(+) = 2,3-dihydroxybenzoate + NADH + H(+)</text>
        <dbReference type="Rhea" id="RHEA:23824"/>
        <dbReference type="ChEBI" id="CHEBI:15378"/>
        <dbReference type="ChEBI" id="CHEBI:36654"/>
        <dbReference type="ChEBI" id="CHEBI:57540"/>
        <dbReference type="ChEBI" id="CHEBI:57945"/>
        <dbReference type="ChEBI" id="CHEBI:58764"/>
        <dbReference type="EC" id="1.3.1.28"/>
    </reaction>
</comment>
<comment type="similarity">
    <text evidence="2 9">Belongs to the short-chain dehydrogenases/reductases (SDR) family.</text>
</comment>
<dbReference type="EMBL" id="PISD01000050">
    <property type="protein sequence ID" value="PKG27105.1"/>
    <property type="molecule type" value="Genomic_DNA"/>
</dbReference>
<dbReference type="AlphaFoldDB" id="A0A2N0ZC96"/>
<dbReference type="InterPro" id="IPR002347">
    <property type="entry name" value="SDR_fam"/>
</dbReference>
<keyword evidence="3" id="KW-0560">Oxidoreductase</keyword>
<dbReference type="PROSITE" id="PS00061">
    <property type="entry name" value="ADH_SHORT"/>
    <property type="match status" value="1"/>
</dbReference>
<dbReference type="InterPro" id="IPR003560">
    <property type="entry name" value="DHB_DH"/>
</dbReference>
<dbReference type="PRINTS" id="PR00080">
    <property type="entry name" value="SDRFAMILY"/>
</dbReference>
<dbReference type="GO" id="GO:0019290">
    <property type="term" value="P:siderophore biosynthetic process"/>
    <property type="evidence" value="ECO:0007669"/>
    <property type="project" value="InterPro"/>
</dbReference>
<evidence type="ECO:0000256" key="3">
    <source>
        <dbReference type="ARBA" id="ARBA00023002"/>
    </source>
</evidence>
<dbReference type="NCBIfam" id="NF006074">
    <property type="entry name" value="PRK08220.1"/>
    <property type="match status" value="1"/>
</dbReference>
<evidence type="ECO:0000313" key="10">
    <source>
        <dbReference type="EMBL" id="PKG27105.1"/>
    </source>
</evidence>
<evidence type="ECO:0000256" key="4">
    <source>
        <dbReference type="ARBA" id="ARBA00023027"/>
    </source>
</evidence>
<dbReference type="GO" id="GO:0008667">
    <property type="term" value="F:2,3-dihydro-2,3-dihydroxybenzoate dehydrogenase activity"/>
    <property type="evidence" value="ECO:0007669"/>
    <property type="project" value="UniProtKB-UniRule"/>
</dbReference>
<evidence type="ECO:0000256" key="1">
    <source>
        <dbReference type="ARBA" id="ARBA00004924"/>
    </source>
</evidence>
<evidence type="ECO:0000256" key="7">
    <source>
        <dbReference type="ARBA" id="ARBA00067530"/>
    </source>
</evidence>
<gene>
    <name evidence="10" type="ORF">CWS20_20795</name>
</gene>
<dbReference type="Proteomes" id="UP000233343">
    <property type="component" value="Unassembled WGS sequence"/>
</dbReference>
<dbReference type="InterPro" id="IPR020904">
    <property type="entry name" value="Sc_DH/Rdtase_CS"/>
</dbReference>
<dbReference type="FunFam" id="3.40.50.720:FF:000160">
    <property type="entry name" value="2,3-dihydro-2,3-dihydroxybenzoate dehydrogenase"/>
    <property type="match status" value="1"/>
</dbReference>
<dbReference type="PANTHER" id="PTHR42879">
    <property type="entry name" value="3-OXOACYL-(ACYL-CARRIER-PROTEIN) REDUCTASE"/>
    <property type="match status" value="1"/>
</dbReference>
<evidence type="ECO:0000256" key="5">
    <source>
        <dbReference type="ARBA" id="ARBA00052874"/>
    </source>
</evidence>
<dbReference type="InterPro" id="IPR050259">
    <property type="entry name" value="SDR"/>
</dbReference>
<dbReference type="GO" id="GO:0032787">
    <property type="term" value="P:monocarboxylic acid metabolic process"/>
    <property type="evidence" value="ECO:0007669"/>
    <property type="project" value="UniProtKB-ARBA"/>
</dbReference>
<evidence type="ECO:0000256" key="6">
    <source>
        <dbReference type="ARBA" id="ARBA00066334"/>
    </source>
</evidence>
<dbReference type="PRINTS" id="PR01397">
    <property type="entry name" value="DHBDHDRGNASE"/>
</dbReference>
<evidence type="ECO:0000313" key="11">
    <source>
        <dbReference type="Proteomes" id="UP000233343"/>
    </source>
</evidence>
<sequence>MDNQKIAIVSGAAQGMGYEVMRALACEGHIVIGIDKQEEKLQIVKSDLQKKGIEVETFYADVTDSLGIETVVDYVEKKYKKIDVLVNVAGVLSVGEITAIDEHEWERTFAINTTGVFNLSKAVCKRMKEKQAGVIITVSSNAATVPRTSMAAYCSSKAASLMFTKCLGLEMAKYNIRCNIVSPGATDTEMQKAFWESGGSIEQGIRGMPEEYRVGIPLRKIANTSDIADAILFLISDRAHHITMNNIVVDGGATLGVQ</sequence>
<protein>
    <recommendedName>
        <fullName evidence="7 8">2,3-dihydro-2,3-dihydroxybenzoate dehydrogenase</fullName>
        <ecNumber evidence="6 8">1.3.1.28</ecNumber>
    </recommendedName>
</protein>